<feature type="transmembrane region" description="Helical" evidence="7">
    <location>
        <begin position="417"/>
        <end position="441"/>
    </location>
</feature>
<proteinExistence type="inferred from homology"/>
<evidence type="ECO:0000313" key="9">
    <source>
        <dbReference type="EMBL" id="GAD55931.1"/>
    </source>
</evidence>
<dbReference type="PANTHER" id="PTHR33362">
    <property type="entry name" value="SIALIC ACID TRAP TRANSPORTER PERMEASE PROTEIN SIAT-RELATED"/>
    <property type="match status" value="1"/>
</dbReference>
<comment type="subcellular location">
    <subcellularLocation>
        <location evidence="1 7">Cell inner membrane</location>
        <topology evidence="1 7">Multi-pass membrane protein</topology>
    </subcellularLocation>
</comment>
<dbReference type="AlphaFoldDB" id="U2YLH3"/>
<feature type="transmembrane region" description="Helical" evidence="7">
    <location>
        <begin position="108"/>
        <end position="135"/>
    </location>
</feature>
<dbReference type="GO" id="GO:0022857">
    <property type="term" value="F:transmembrane transporter activity"/>
    <property type="evidence" value="ECO:0007669"/>
    <property type="project" value="UniProtKB-UniRule"/>
</dbReference>
<feature type="transmembrane region" description="Helical" evidence="7">
    <location>
        <begin position="68"/>
        <end position="87"/>
    </location>
</feature>
<evidence type="ECO:0000259" key="8">
    <source>
        <dbReference type="Pfam" id="PF06808"/>
    </source>
</evidence>
<keyword evidence="6 7" id="KW-0472">Membrane</keyword>
<feature type="transmembrane region" description="Helical" evidence="7">
    <location>
        <begin position="329"/>
        <end position="349"/>
    </location>
</feature>
<dbReference type="GO" id="GO:0005886">
    <property type="term" value="C:plasma membrane"/>
    <property type="evidence" value="ECO:0007669"/>
    <property type="project" value="UniProtKB-SubCell"/>
</dbReference>
<dbReference type="Proteomes" id="UP000016566">
    <property type="component" value="Unassembled WGS sequence"/>
</dbReference>
<gene>
    <name evidence="9" type="ORF">MBELCI_1983</name>
</gene>
<keyword evidence="3 7" id="KW-0997">Cell inner membrane</keyword>
<dbReference type="InterPro" id="IPR004681">
    <property type="entry name" value="TRAP_DctM"/>
</dbReference>
<evidence type="ECO:0000256" key="2">
    <source>
        <dbReference type="ARBA" id="ARBA00022475"/>
    </source>
</evidence>
<comment type="caution">
    <text evidence="9">The sequence shown here is derived from an EMBL/GenBank/DDBJ whole genome shotgun (WGS) entry which is preliminary data.</text>
</comment>
<comment type="function">
    <text evidence="7">Part of the tripartite ATP-independent periplasmic (TRAP) transport system.</text>
</comment>
<feature type="transmembrane region" description="Helical" evidence="7">
    <location>
        <begin position="187"/>
        <end position="210"/>
    </location>
</feature>
<evidence type="ECO:0000256" key="1">
    <source>
        <dbReference type="ARBA" id="ARBA00004429"/>
    </source>
</evidence>
<evidence type="ECO:0000256" key="7">
    <source>
        <dbReference type="RuleBase" id="RU369079"/>
    </source>
</evidence>
<feature type="transmembrane region" description="Helical" evidence="7">
    <location>
        <begin position="155"/>
        <end position="175"/>
    </location>
</feature>
<organism evidence="9 10">
    <name type="scientific">Limimaricola cinnabarinus LL-001</name>
    <dbReference type="NCBI Taxonomy" id="1337093"/>
    <lineage>
        <taxon>Bacteria</taxon>
        <taxon>Pseudomonadati</taxon>
        <taxon>Pseudomonadota</taxon>
        <taxon>Alphaproteobacteria</taxon>
        <taxon>Rhodobacterales</taxon>
        <taxon>Paracoccaceae</taxon>
        <taxon>Limimaricola</taxon>
    </lineage>
</organism>
<reference evidence="9" key="1">
    <citation type="journal article" date="2013" name="Genome Announc.">
        <title>Draft Genome Sequence of Loktanella cinnabarina LL-001T, Isolated from Deep-Sea Floor Sediment.</title>
        <authorList>
            <person name="Nishi S."/>
            <person name="Tsubouchi T."/>
            <person name="Takaki Y."/>
            <person name="Koyanagi R."/>
            <person name="Satoh N."/>
            <person name="Maruyama T."/>
            <person name="Hatada Y."/>
        </authorList>
    </citation>
    <scope>NUCLEOTIDE SEQUENCE [LARGE SCALE GENOMIC DNA]</scope>
    <source>
        <strain evidence="9">LL-001</strain>
    </source>
</reference>
<comment type="similarity">
    <text evidence="7">Belongs to the TRAP transporter large permease family.</text>
</comment>
<evidence type="ECO:0000256" key="5">
    <source>
        <dbReference type="ARBA" id="ARBA00022989"/>
    </source>
</evidence>
<dbReference type="STRING" id="1337093.MBELCI_1983"/>
<keyword evidence="4 7" id="KW-0812">Transmembrane</keyword>
<dbReference type="eggNOG" id="COG1593">
    <property type="taxonomic scope" value="Bacteria"/>
</dbReference>
<dbReference type="PIRSF" id="PIRSF006066">
    <property type="entry name" value="HI0050"/>
    <property type="match status" value="1"/>
</dbReference>
<dbReference type="Pfam" id="PF06808">
    <property type="entry name" value="DctM"/>
    <property type="match status" value="1"/>
</dbReference>
<evidence type="ECO:0000313" key="10">
    <source>
        <dbReference type="Proteomes" id="UP000016566"/>
    </source>
</evidence>
<protein>
    <recommendedName>
        <fullName evidence="7">TRAP transporter large permease protein</fullName>
    </recommendedName>
</protein>
<dbReference type="PANTHER" id="PTHR33362:SF5">
    <property type="entry name" value="C4-DICARBOXYLATE TRAP TRANSPORTER LARGE PERMEASE PROTEIN DCTM"/>
    <property type="match status" value="1"/>
</dbReference>
<dbReference type="InterPro" id="IPR010656">
    <property type="entry name" value="DctM"/>
</dbReference>
<feature type="transmembrane region" description="Helical" evidence="7">
    <location>
        <begin position="361"/>
        <end position="380"/>
    </location>
</feature>
<name>U2YLH3_9RHOB</name>
<feature type="transmembrane region" description="Helical" evidence="7">
    <location>
        <begin position="295"/>
        <end position="317"/>
    </location>
</feature>
<evidence type="ECO:0000256" key="3">
    <source>
        <dbReference type="ARBA" id="ARBA00022519"/>
    </source>
</evidence>
<comment type="subunit">
    <text evidence="7">The complex comprises the extracytoplasmic solute receptor protein and the two transmembrane proteins.</text>
</comment>
<sequence length="445" mass="46821">MDGTLIGLVAFGSVLFLLALRVPIAFALAAIATIGTFVIFAFRTGSFAPERAIRPTSSLVFSNSFDLIHSYDLSMIPLFVALGHIAYRADITTKIYHAARVWLAKVPGGVAMASVVGCGGFSAITGSSIACASTMGRICTPEMLSVGYDKRLATASVAAGGTLGSLIPPSVLFIIYGIFTETSISQLFLAAILPGLVSLLGFLLVIFIWVKRDPSAAPAFTGTITMADRGRAALESWPAVLLFVIIVGGIYGGIFTATEAAAVCVSAAILIGLVQRKLTLRAIWESLRETAIQTTSIFLIAAGAKIFVAFIALTGVAPDIVEAVTAAELSPVVLMLAIAAIYLLLGMFLDPIGIMVLTLPLMIPLIETYGFDLIWFGVVVIKLLEIGLITPPVGLNVFVIAGVVGREVPIDRIFAGIARFLALDVLVLILIMAVPALSLLIPYSM</sequence>
<dbReference type="EMBL" id="BATB01000024">
    <property type="protein sequence ID" value="GAD55931.1"/>
    <property type="molecule type" value="Genomic_DNA"/>
</dbReference>
<feature type="transmembrane region" description="Helical" evidence="7">
    <location>
        <begin position="241"/>
        <end position="274"/>
    </location>
</feature>
<feature type="transmembrane region" description="Helical" evidence="7">
    <location>
        <begin position="386"/>
        <end position="405"/>
    </location>
</feature>
<keyword evidence="5 7" id="KW-1133">Transmembrane helix</keyword>
<comment type="caution">
    <text evidence="7">Lacks conserved residue(s) required for the propagation of feature annotation.</text>
</comment>
<evidence type="ECO:0000256" key="6">
    <source>
        <dbReference type="ARBA" id="ARBA00023136"/>
    </source>
</evidence>
<dbReference type="NCBIfam" id="TIGR00786">
    <property type="entry name" value="dctM"/>
    <property type="match status" value="1"/>
</dbReference>
<feature type="domain" description="TRAP C4-dicarboxylate transport system permease DctM subunit" evidence="8">
    <location>
        <begin position="11"/>
        <end position="437"/>
    </location>
</feature>
<keyword evidence="7" id="KW-0813">Transport</keyword>
<evidence type="ECO:0000256" key="4">
    <source>
        <dbReference type="ARBA" id="ARBA00022692"/>
    </source>
</evidence>
<keyword evidence="2" id="KW-1003">Cell membrane</keyword>
<keyword evidence="10" id="KW-1185">Reference proteome</keyword>
<accession>U2YLH3</accession>